<name>U5MQD4_CLOSA</name>
<dbReference type="GeneID" id="55474295"/>
<evidence type="ECO:0000313" key="2">
    <source>
        <dbReference type="EMBL" id="AGX42805.1"/>
    </source>
</evidence>
<keyword evidence="1" id="KW-0472">Membrane</keyword>
<organism evidence="2 3">
    <name type="scientific">Clostridium saccharobutylicum DSM 13864</name>
    <dbReference type="NCBI Taxonomy" id="1345695"/>
    <lineage>
        <taxon>Bacteria</taxon>
        <taxon>Bacillati</taxon>
        <taxon>Bacillota</taxon>
        <taxon>Clostridia</taxon>
        <taxon>Eubacteriales</taxon>
        <taxon>Clostridiaceae</taxon>
        <taxon>Clostridium</taxon>
    </lineage>
</organism>
<dbReference type="PANTHER" id="PTHR40076:SF1">
    <property type="entry name" value="MEMBRANE PROTEIN"/>
    <property type="match status" value="1"/>
</dbReference>
<keyword evidence="1" id="KW-1133">Transmembrane helix</keyword>
<dbReference type="KEGG" id="csb:CLSA_c18120"/>
<dbReference type="Pfam" id="PF06161">
    <property type="entry name" value="DUF975"/>
    <property type="match status" value="1"/>
</dbReference>
<dbReference type="EMBL" id="CP006721">
    <property type="protein sequence ID" value="AGX42805.1"/>
    <property type="molecule type" value="Genomic_DNA"/>
</dbReference>
<keyword evidence="3" id="KW-1185">Reference proteome</keyword>
<feature type="transmembrane region" description="Helical" evidence="1">
    <location>
        <begin position="20"/>
        <end position="41"/>
    </location>
</feature>
<dbReference type="HOGENOM" id="CLU_045673_0_1_9"/>
<evidence type="ECO:0008006" key="4">
    <source>
        <dbReference type="Google" id="ProtNLM"/>
    </source>
</evidence>
<evidence type="ECO:0000256" key="1">
    <source>
        <dbReference type="SAM" id="Phobius"/>
    </source>
</evidence>
<protein>
    <recommendedName>
        <fullName evidence="4">Integral membrane protein</fullName>
    </recommendedName>
</protein>
<sequence>MNTRAELKSHAKNQLKGKWGLAVGGFFVAGILIPFIINLISRLVSHSVILSIIMCLISIIIDVTIGVGLCRFSLNYADENKEPEFADIFSGFQIVLKAVGLYILMMIIVMIGLIVFIVPGIILIYMFSQSFFILADDNSKSIIECLKESANMMKGHKIEYFILLLSFLGWIILGIIPLCIGLLWVIPYMNVTIANYYLDVKEKYNQSKVS</sequence>
<evidence type="ECO:0000313" key="3">
    <source>
        <dbReference type="Proteomes" id="UP000017118"/>
    </source>
</evidence>
<dbReference type="Proteomes" id="UP000017118">
    <property type="component" value="Chromosome"/>
</dbReference>
<dbReference type="AlphaFoldDB" id="U5MQD4"/>
<dbReference type="RefSeq" id="WP_022745545.1">
    <property type="nucleotide sequence ID" value="NC_022571.1"/>
</dbReference>
<keyword evidence="1" id="KW-0812">Transmembrane</keyword>
<gene>
    <name evidence="2" type="ORF">CLSA_c18120</name>
</gene>
<feature type="transmembrane region" description="Helical" evidence="1">
    <location>
        <begin position="94"/>
        <end position="127"/>
    </location>
</feature>
<dbReference type="OrthoDB" id="9784844at2"/>
<feature type="transmembrane region" description="Helical" evidence="1">
    <location>
        <begin position="48"/>
        <end position="74"/>
    </location>
</feature>
<reference evidence="2 3" key="1">
    <citation type="journal article" date="2013" name="Genome Announc.">
        <title>Complete Genome Sequence of the Solvent Producer Clostridium saccharobutylicum NCP262 (DSM 13864).</title>
        <authorList>
            <person name="Poehlein A."/>
            <person name="Hartwich K."/>
            <person name="Krabben P."/>
            <person name="Ehrenreich A."/>
            <person name="Liebl W."/>
            <person name="Durre P."/>
            <person name="Gottschalk G."/>
            <person name="Daniel R."/>
        </authorList>
    </citation>
    <scope>NUCLEOTIDE SEQUENCE [LARGE SCALE GENOMIC DNA]</scope>
    <source>
        <strain evidence="2">DSM 13864</strain>
    </source>
</reference>
<dbReference type="InterPro" id="IPR010380">
    <property type="entry name" value="DUF975"/>
</dbReference>
<dbReference type="PANTHER" id="PTHR40076">
    <property type="entry name" value="MEMBRANE PROTEIN-RELATED"/>
    <property type="match status" value="1"/>
</dbReference>
<accession>U5MQD4</accession>
<dbReference type="eggNOG" id="COG5523">
    <property type="taxonomic scope" value="Bacteria"/>
</dbReference>
<proteinExistence type="predicted"/>
<feature type="transmembrane region" description="Helical" evidence="1">
    <location>
        <begin position="160"/>
        <end position="186"/>
    </location>
</feature>
<dbReference type="PATRIC" id="fig|1345695.10.peg.3952"/>